<reference evidence="2 3" key="1">
    <citation type="submission" date="2017-03" db="EMBL/GenBank/DDBJ databases">
        <title>WGS assembly of Porphyra umbilicalis.</title>
        <authorList>
            <person name="Brawley S.H."/>
            <person name="Blouin N.A."/>
            <person name="Ficko-Blean E."/>
            <person name="Wheeler G.L."/>
            <person name="Lohr M."/>
            <person name="Goodson H.V."/>
            <person name="Jenkins J.W."/>
            <person name="Blaby-Haas C.E."/>
            <person name="Helliwell K.E."/>
            <person name="Chan C."/>
            <person name="Marriage T."/>
            <person name="Bhattacharya D."/>
            <person name="Klein A.S."/>
            <person name="Badis Y."/>
            <person name="Brodie J."/>
            <person name="Cao Y."/>
            <person name="Collen J."/>
            <person name="Dittami S.M."/>
            <person name="Gachon C.M."/>
            <person name="Green B.R."/>
            <person name="Karpowicz S."/>
            <person name="Kim J.W."/>
            <person name="Kudahl U."/>
            <person name="Lin S."/>
            <person name="Michel G."/>
            <person name="Mittag M."/>
            <person name="Olson B.J."/>
            <person name="Pangilinan J."/>
            <person name="Peng Y."/>
            <person name="Qiu H."/>
            <person name="Shu S."/>
            <person name="Singer J.T."/>
            <person name="Smith A.G."/>
            <person name="Sprecher B.N."/>
            <person name="Wagner V."/>
            <person name="Wang W."/>
            <person name="Wang Z.-Y."/>
            <person name="Yan J."/>
            <person name="Yarish C."/>
            <person name="Zoeuner-Riek S."/>
            <person name="Zhuang Y."/>
            <person name="Zou Y."/>
            <person name="Lindquist E.A."/>
            <person name="Grimwood J."/>
            <person name="Barry K."/>
            <person name="Rokhsar D.S."/>
            <person name="Schmutz J."/>
            <person name="Stiller J.W."/>
            <person name="Grossman A.R."/>
            <person name="Prochnik S.E."/>
        </authorList>
    </citation>
    <scope>NUCLEOTIDE SEQUENCE [LARGE SCALE GENOMIC DNA]</scope>
    <source>
        <strain evidence="2">4086291</strain>
    </source>
</reference>
<feature type="compositionally biased region" description="Low complexity" evidence="1">
    <location>
        <begin position="582"/>
        <end position="607"/>
    </location>
</feature>
<feature type="region of interest" description="Disordered" evidence="1">
    <location>
        <begin position="57"/>
        <end position="79"/>
    </location>
</feature>
<sequence>MSTGGTVFSATVRNLNAKTALLWPEYYQTAVRAERAALRAQRDAEVAALGRVLQELTEDQGSDSDGDTPTGGCSAAPVAAGPHFSAATANSSAGQAPARPPKKTILRKRIKAAVLAAQAELEAAVGPLETAFPTETSFVNSLKGETSRCLAEQGWRVSDIVDGDDVYKFYSREVMLAAFNAFKRATSRCMRGQRKFAADGSVLRSGSLDSDLYLREQDDVDRMHAGRFLNGKPLKVFTMATQFFSDATMVSKNGAHYVYPIRVRFPNIVTGKVEWMTVGFIPIIKPKNQRDEEKTRVRMLRDEVLQRCLAVLLHDLIAASETGVLWDLPGEGAVWVVPRIVLYAADQPEERHLLGLKLSGCKYQCSHCMLEKSQSGYPHRDPPQREVLDNVEAQLLSANLFKSGGSAARLEQLSSSTSIVPIVPLLAAVHGLGTGSLALYDIFGFDLLHVMKIGVVRVLALKIRALLQVLCKGGMSRFGIWRKAIVAMAERARHVGRLPDASTTAPGYLVTKGVKQATFTGKSWRHGLMVLMFMVAGMVSRRQPHSTEPLDLGKKRTRQAAARGRSKRSRRATPAGSSARVAGDSGSSTSDTCASSGDSSDASSALSNDTASVCSDATYSDAGTDNSMSAGEEAEDVAPVPNLVTTSAEYKAAFGSKPTHDAVLEVVCRAAAIMAKLCGDNKEEGYKMNEVEAKSLSEESFEFVTTYVVALFGAVHTTKFHALAYHLLPELLLRGNVIEADTSLNEALHKLVKNMWDNTNKQTASVLLQMLRAEPTLAHIVETDTFHWCQSGEELNSDIAGGAASGAADPGVGTSRDDALAATSNGCGVDDGVTDTDNDNGAKPGPPCGSPELDVLRVFDELATAGDFDGVPVKSPTESEEQHEVYDGPADVCGARSTRRRVRISGKRATVAQVATADGGRLRQLPSLLESHPNLAGCSAASQLITANTFKFDARLEWRSRPVGQLLRATRELYHKPWWDHVLYNVTGACPGAEPQLGLARLLLRAVDGRRCDFVVAQRLEDADARPGCVLTSFNCRRKKWVLDPATGFPELVLVPLSDVVRLEHVVPDFEDLAERWGMTATPTTVPDSPRERAEQRFFTNAFFPWTSNSITDAP</sequence>
<name>A0A1X6PJ54_PORUM</name>
<organism evidence="2 3">
    <name type="scientific">Porphyra umbilicalis</name>
    <name type="common">Purple laver</name>
    <name type="synonym">Red alga</name>
    <dbReference type="NCBI Taxonomy" id="2786"/>
    <lineage>
        <taxon>Eukaryota</taxon>
        <taxon>Rhodophyta</taxon>
        <taxon>Bangiophyceae</taxon>
        <taxon>Bangiales</taxon>
        <taxon>Bangiaceae</taxon>
        <taxon>Porphyra</taxon>
    </lineage>
</organism>
<feature type="region of interest" description="Disordered" evidence="1">
    <location>
        <begin position="823"/>
        <end position="851"/>
    </location>
</feature>
<dbReference type="Pfam" id="PF18759">
    <property type="entry name" value="Plavaka"/>
    <property type="match status" value="1"/>
</dbReference>
<accession>A0A1X6PJ54</accession>
<dbReference type="InterPro" id="IPR041078">
    <property type="entry name" value="Plavaka"/>
</dbReference>
<protein>
    <submittedName>
        <fullName evidence="2">Uncharacterized protein</fullName>
    </submittedName>
</protein>
<proteinExistence type="predicted"/>
<dbReference type="EMBL" id="KV918769">
    <property type="protein sequence ID" value="OSX80693.1"/>
    <property type="molecule type" value="Genomic_DNA"/>
</dbReference>
<evidence type="ECO:0000256" key="1">
    <source>
        <dbReference type="SAM" id="MobiDB-lite"/>
    </source>
</evidence>
<feature type="region of interest" description="Disordered" evidence="1">
    <location>
        <begin position="867"/>
        <end position="886"/>
    </location>
</feature>
<evidence type="ECO:0000313" key="3">
    <source>
        <dbReference type="Proteomes" id="UP000218209"/>
    </source>
</evidence>
<feature type="region of interest" description="Disordered" evidence="1">
    <location>
        <begin position="544"/>
        <end position="607"/>
    </location>
</feature>
<dbReference type="AlphaFoldDB" id="A0A1X6PJ54"/>
<dbReference type="Proteomes" id="UP000218209">
    <property type="component" value="Unassembled WGS sequence"/>
</dbReference>
<keyword evidence="3" id="KW-1185">Reference proteome</keyword>
<dbReference type="OrthoDB" id="546399at2759"/>
<evidence type="ECO:0000313" key="2">
    <source>
        <dbReference type="EMBL" id="OSX80693.1"/>
    </source>
</evidence>
<gene>
    <name evidence="2" type="ORF">BU14_0033s0037</name>
</gene>
<feature type="compositionally biased region" description="Acidic residues" evidence="1">
    <location>
        <begin position="57"/>
        <end position="66"/>
    </location>
</feature>